<dbReference type="Pfam" id="PF00254">
    <property type="entry name" value="FKBP_C"/>
    <property type="match status" value="1"/>
</dbReference>
<dbReference type="InterPro" id="IPR046357">
    <property type="entry name" value="PPIase_dom_sf"/>
</dbReference>
<evidence type="ECO:0000256" key="9">
    <source>
        <dbReference type="PROSITE-ProRule" id="PRU00277"/>
    </source>
</evidence>
<dbReference type="Gene3D" id="3.10.50.40">
    <property type="match status" value="1"/>
</dbReference>
<organism evidence="12 13">
    <name type="scientific">Hippea maritima (strain ATCC 700847 / DSM 10411 / MH2)</name>
    <dbReference type="NCBI Taxonomy" id="760142"/>
    <lineage>
        <taxon>Bacteria</taxon>
        <taxon>Pseudomonadati</taxon>
        <taxon>Campylobacterota</taxon>
        <taxon>Desulfurellia</taxon>
        <taxon>Desulfurellales</taxon>
        <taxon>Hippeaceae</taxon>
        <taxon>Hippea</taxon>
    </lineage>
</organism>
<evidence type="ECO:0000256" key="8">
    <source>
        <dbReference type="ARBA" id="ARBA00037071"/>
    </source>
</evidence>
<proteinExistence type="inferred from homology"/>
<reference evidence="12 13" key="1">
    <citation type="journal article" date="2011" name="Stand. Genomic Sci.">
        <title>Complete genome sequence of the thermophilic sulfur-reducer Hippea maritima type strain (MH(2)).</title>
        <authorList>
            <person name="Huntemann M."/>
            <person name="Lu M."/>
            <person name="Nolan M."/>
            <person name="Lapidus A."/>
            <person name="Lucas S."/>
            <person name="Hammon N."/>
            <person name="Deshpande S."/>
            <person name="Cheng J.F."/>
            <person name="Tapia R."/>
            <person name="Han C."/>
            <person name="Goodwin L."/>
            <person name="Pitluck S."/>
            <person name="Liolios K."/>
            <person name="Pagani I."/>
            <person name="Ivanova N."/>
            <person name="Ovchinikova G."/>
            <person name="Pati A."/>
            <person name="Chen A."/>
            <person name="Palaniappan K."/>
            <person name="Land M."/>
            <person name="Hauser L."/>
            <person name="Jeffries C.D."/>
            <person name="Detter J.C."/>
            <person name="Brambilla E.M."/>
            <person name="Rohde M."/>
            <person name="Spring S."/>
            <person name="Goker M."/>
            <person name="Woyke T."/>
            <person name="Bristow J."/>
            <person name="Eisen J.A."/>
            <person name="Markowitz V."/>
            <person name="Hugenholtz P."/>
            <person name="Kyrpides N.C."/>
            <person name="Klenk H.P."/>
            <person name="Mavromatis K."/>
        </authorList>
    </citation>
    <scope>NUCLEOTIDE SEQUENCE [LARGE SCALE GENOMIC DNA]</scope>
    <source>
        <strain evidence="13">ATCC 700847 / DSM 10411 / MH2</strain>
    </source>
</reference>
<keyword evidence="4" id="KW-0963">Cytoplasm</keyword>
<dbReference type="GO" id="GO:0003755">
    <property type="term" value="F:peptidyl-prolyl cis-trans isomerase activity"/>
    <property type="evidence" value="ECO:0007669"/>
    <property type="project" value="UniProtKB-UniRule"/>
</dbReference>
<sequence length="140" mass="15470">MKVETGKTVQMHYVGKLEDGTIFDSSENREPLSFVFGEGSIIPALETELEGMEEGQKKTVKVKADDAYGQRDPNAIQSVPRSQLPENIEPKVGMQLLAQMQNGNIPVTIVEVDEENVVIDFNHPLAGKDLIFDVEIVKVS</sequence>
<keyword evidence="6" id="KW-0143">Chaperone</keyword>
<evidence type="ECO:0000256" key="3">
    <source>
        <dbReference type="ARBA" id="ARBA00006577"/>
    </source>
</evidence>
<reference evidence="13" key="2">
    <citation type="submission" date="2011-03" db="EMBL/GenBank/DDBJ databases">
        <title>The complete genome of Hippea maritima DSM 10411.</title>
        <authorList>
            <consortium name="US DOE Joint Genome Institute (JGI-PGF)"/>
            <person name="Lucas S."/>
            <person name="Copeland A."/>
            <person name="Lapidus A."/>
            <person name="Bruce D."/>
            <person name="Goodwin L."/>
            <person name="Pitluck S."/>
            <person name="Peters L."/>
            <person name="Kyrpides N."/>
            <person name="Mavromatis K."/>
            <person name="Pagani I."/>
            <person name="Ivanova N."/>
            <person name="Mikhailova N."/>
            <person name="Lu M."/>
            <person name="Detter J.C."/>
            <person name="Tapia R."/>
            <person name="Han C."/>
            <person name="Land M."/>
            <person name="Hauser L."/>
            <person name="Markowitz V."/>
            <person name="Cheng J.-F."/>
            <person name="Hugenholtz P."/>
            <person name="Woyke T."/>
            <person name="Wu D."/>
            <person name="Spring S."/>
            <person name="Schroeder M."/>
            <person name="Brambilla E."/>
            <person name="Klenk H.-P."/>
            <person name="Eisen J.A."/>
        </authorList>
    </citation>
    <scope>NUCLEOTIDE SEQUENCE [LARGE SCALE GENOMIC DNA]</scope>
    <source>
        <strain evidence="13">ATCC 700847 / DSM 10411 / MH2</strain>
    </source>
</reference>
<evidence type="ECO:0000256" key="4">
    <source>
        <dbReference type="ARBA" id="ARBA00022490"/>
    </source>
</evidence>
<dbReference type="InterPro" id="IPR001179">
    <property type="entry name" value="PPIase_FKBP_dom"/>
</dbReference>
<comment type="subcellular location">
    <subcellularLocation>
        <location evidence="2">Cytoplasm</location>
    </subcellularLocation>
</comment>
<dbReference type="EMBL" id="CP002606">
    <property type="protein sequence ID" value="AEA33919.1"/>
    <property type="molecule type" value="Genomic_DNA"/>
</dbReference>
<evidence type="ECO:0000256" key="2">
    <source>
        <dbReference type="ARBA" id="ARBA00004496"/>
    </source>
</evidence>
<accession>F2LVY5</accession>
<evidence type="ECO:0000256" key="7">
    <source>
        <dbReference type="ARBA" id="ARBA00023235"/>
    </source>
</evidence>
<dbReference type="GO" id="GO:0042026">
    <property type="term" value="P:protein refolding"/>
    <property type="evidence" value="ECO:0007669"/>
    <property type="project" value="UniProtKB-ARBA"/>
</dbReference>
<evidence type="ECO:0000313" key="13">
    <source>
        <dbReference type="Proteomes" id="UP000008139"/>
    </source>
</evidence>
<keyword evidence="5 9" id="KW-0697">Rotamase</keyword>
<dbReference type="RefSeq" id="WP_013681960.1">
    <property type="nucleotide sequence ID" value="NC_015318.1"/>
</dbReference>
<comment type="function">
    <text evidence="8">Also involved in hydrogenase metallocenter assembly, probably by participating in the nickel insertion step. This function in hydrogenase biosynthesis requires chaperone activity and the presence of the metal-binding domain, but not PPIase activity.</text>
</comment>
<dbReference type="EC" id="5.2.1.8" evidence="10"/>
<comment type="catalytic activity">
    <reaction evidence="1 9 10">
        <text>[protein]-peptidylproline (omega=180) = [protein]-peptidylproline (omega=0)</text>
        <dbReference type="Rhea" id="RHEA:16237"/>
        <dbReference type="Rhea" id="RHEA-COMP:10747"/>
        <dbReference type="Rhea" id="RHEA-COMP:10748"/>
        <dbReference type="ChEBI" id="CHEBI:83833"/>
        <dbReference type="ChEBI" id="CHEBI:83834"/>
        <dbReference type="EC" id="5.2.1.8"/>
    </reaction>
</comment>
<dbReference type="SUPFAM" id="SSF54534">
    <property type="entry name" value="FKBP-like"/>
    <property type="match status" value="1"/>
</dbReference>
<dbReference type="InParanoid" id="F2LVY5"/>
<gene>
    <name evidence="12" type="ordered locus">Hipma_0950</name>
</gene>
<dbReference type="HOGENOM" id="CLU_098197_2_1_7"/>
<evidence type="ECO:0000256" key="5">
    <source>
        <dbReference type="ARBA" id="ARBA00023110"/>
    </source>
</evidence>
<evidence type="ECO:0000313" key="12">
    <source>
        <dbReference type="EMBL" id="AEA33919.1"/>
    </source>
</evidence>
<feature type="domain" description="PPIase FKBP-type" evidence="11">
    <location>
        <begin position="6"/>
        <end position="100"/>
    </location>
</feature>
<evidence type="ECO:0000256" key="1">
    <source>
        <dbReference type="ARBA" id="ARBA00000971"/>
    </source>
</evidence>
<keyword evidence="7 9" id="KW-0413">Isomerase</keyword>
<dbReference type="FunCoup" id="F2LVY5">
    <property type="interactions" value="282"/>
</dbReference>
<dbReference type="Proteomes" id="UP000008139">
    <property type="component" value="Chromosome"/>
</dbReference>
<protein>
    <recommendedName>
        <fullName evidence="10">Peptidyl-prolyl cis-trans isomerase</fullName>
        <ecNumber evidence="10">5.2.1.8</ecNumber>
    </recommendedName>
</protein>
<dbReference type="eggNOG" id="COG1047">
    <property type="taxonomic scope" value="Bacteria"/>
</dbReference>
<dbReference type="PANTHER" id="PTHR47861">
    <property type="entry name" value="FKBP-TYPE PEPTIDYL-PROLYL CIS-TRANS ISOMERASE SLYD"/>
    <property type="match status" value="1"/>
</dbReference>
<dbReference type="PANTHER" id="PTHR47861:SF3">
    <property type="entry name" value="FKBP-TYPE PEPTIDYL-PROLYL CIS-TRANS ISOMERASE SLYD"/>
    <property type="match status" value="1"/>
</dbReference>
<dbReference type="STRING" id="760142.Hipma_0950"/>
<keyword evidence="13" id="KW-1185">Reference proteome</keyword>
<evidence type="ECO:0000256" key="6">
    <source>
        <dbReference type="ARBA" id="ARBA00023186"/>
    </source>
</evidence>
<dbReference type="PROSITE" id="PS50059">
    <property type="entry name" value="FKBP_PPIASE"/>
    <property type="match status" value="1"/>
</dbReference>
<dbReference type="AlphaFoldDB" id="F2LVY5"/>
<name>F2LVY5_HIPMA</name>
<evidence type="ECO:0000256" key="10">
    <source>
        <dbReference type="RuleBase" id="RU003915"/>
    </source>
</evidence>
<dbReference type="GO" id="GO:0005737">
    <property type="term" value="C:cytoplasm"/>
    <property type="evidence" value="ECO:0007669"/>
    <property type="project" value="UniProtKB-SubCell"/>
</dbReference>
<evidence type="ECO:0000259" key="11">
    <source>
        <dbReference type="PROSITE" id="PS50059"/>
    </source>
</evidence>
<comment type="similarity">
    <text evidence="3 10">Belongs to the FKBP-type PPIase family.</text>
</comment>
<dbReference type="KEGG" id="hmr:Hipma_0950"/>